<dbReference type="GO" id="GO:0005829">
    <property type="term" value="C:cytosol"/>
    <property type="evidence" value="ECO:0007669"/>
    <property type="project" value="TreeGrafter"/>
</dbReference>
<dbReference type="GO" id="GO:0005778">
    <property type="term" value="C:peroxisomal membrane"/>
    <property type="evidence" value="ECO:0007669"/>
    <property type="project" value="TreeGrafter"/>
</dbReference>
<dbReference type="Proteomes" id="UP001163046">
    <property type="component" value="Unassembled WGS sequence"/>
</dbReference>
<dbReference type="FunFam" id="3.40.50.300:FF:000109">
    <property type="entry name" value="Peroxisomal biogenesis factor 6"/>
    <property type="match status" value="1"/>
</dbReference>
<organism evidence="12 13">
    <name type="scientific">Desmophyllum pertusum</name>
    <dbReference type="NCBI Taxonomy" id="174260"/>
    <lineage>
        <taxon>Eukaryota</taxon>
        <taxon>Metazoa</taxon>
        <taxon>Cnidaria</taxon>
        <taxon>Anthozoa</taxon>
        <taxon>Hexacorallia</taxon>
        <taxon>Scleractinia</taxon>
        <taxon>Caryophylliina</taxon>
        <taxon>Caryophylliidae</taxon>
        <taxon>Desmophyllum</taxon>
    </lineage>
</organism>
<evidence type="ECO:0000313" key="13">
    <source>
        <dbReference type="Proteomes" id="UP001163046"/>
    </source>
</evidence>
<proteinExistence type="inferred from homology"/>
<name>A0A9W9YZ19_9CNID</name>
<dbReference type="OrthoDB" id="2187at2759"/>
<dbReference type="PROSITE" id="PS00674">
    <property type="entry name" value="AAA"/>
    <property type="match status" value="1"/>
</dbReference>
<protein>
    <recommendedName>
        <fullName evidence="8">Peroxisomal ATPase PEX6</fullName>
    </recommendedName>
    <alternativeName>
        <fullName evidence="9">Peroxin-6</fullName>
    </alternativeName>
</protein>
<dbReference type="CDD" id="cd19527">
    <property type="entry name" value="RecA-like_PEX6_r2"/>
    <property type="match status" value="1"/>
</dbReference>
<accession>A0A9W9YZ19</accession>
<evidence type="ECO:0000256" key="7">
    <source>
        <dbReference type="ARBA" id="ARBA00023136"/>
    </source>
</evidence>
<feature type="domain" description="AAA+ ATPase" evidence="11">
    <location>
        <begin position="871"/>
        <end position="1009"/>
    </location>
</feature>
<keyword evidence="6" id="KW-0067">ATP-binding</keyword>
<dbReference type="InterPro" id="IPR003960">
    <property type="entry name" value="ATPase_AAA_CS"/>
</dbReference>
<dbReference type="Pfam" id="PF00004">
    <property type="entry name" value="AAA"/>
    <property type="match status" value="2"/>
</dbReference>
<dbReference type="InterPro" id="IPR047533">
    <property type="entry name" value="RecA-like_PEX6_r2"/>
</dbReference>
<dbReference type="InterPro" id="IPR027417">
    <property type="entry name" value="P-loop_NTPase"/>
</dbReference>
<comment type="catalytic activity">
    <reaction evidence="10">
        <text>ATP + H2O = ADP + phosphate + H(+)</text>
        <dbReference type="Rhea" id="RHEA:13065"/>
        <dbReference type="ChEBI" id="CHEBI:15377"/>
        <dbReference type="ChEBI" id="CHEBI:15378"/>
        <dbReference type="ChEBI" id="CHEBI:30616"/>
        <dbReference type="ChEBI" id="CHEBI:43474"/>
        <dbReference type="ChEBI" id="CHEBI:456216"/>
    </reaction>
    <physiologicalReaction direction="left-to-right" evidence="10">
        <dbReference type="Rhea" id="RHEA:13066"/>
    </physiologicalReaction>
</comment>
<dbReference type="InterPro" id="IPR003959">
    <property type="entry name" value="ATPase_AAA_core"/>
</dbReference>
<reference evidence="12" key="1">
    <citation type="submission" date="2023-01" db="EMBL/GenBank/DDBJ databases">
        <title>Genome assembly of the deep-sea coral Lophelia pertusa.</title>
        <authorList>
            <person name="Herrera S."/>
            <person name="Cordes E."/>
        </authorList>
    </citation>
    <scope>NUCLEOTIDE SEQUENCE</scope>
    <source>
        <strain evidence="12">USNM1676648</strain>
        <tissue evidence="12">Polyp</tissue>
    </source>
</reference>
<keyword evidence="13" id="KW-1185">Reference proteome</keyword>
<evidence type="ECO:0000256" key="10">
    <source>
        <dbReference type="ARBA" id="ARBA00048778"/>
    </source>
</evidence>
<evidence type="ECO:0000256" key="5">
    <source>
        <dbReference type="ARBA" id="ARBA00022801"/>
    </source>
</evidence>
<sequence>MADGEYRRGIICRISRADFVSFSGSDVPFAEGIISVPDSDSIFVEETGKRFALALKTDLQYLTPKQDFILNACVCKETDMEIRQRDGNMKVFVLKNVLSIRGLHVGETVWVKKMNPVPLERVLIGISSEETYLWAKKSLATFLRHCLSTGPVTVRENDVFCLSNDQYHERLTDSQEEQLLQFSILQCEPVLQGCITSETSLVVSKLSEPETSLGSETHGAKSSIFLSDSSENFLVSDFARNPPGSLSQGRSGDLSNERSRSITLQLNVSSLDCDENIDAGFTYDASSRLHVSLATLIDLHMFNGSWVKICTNHADLACDNQQEKDYLETTSSQGSSDSRSISDRGYHIVQIVATASKNEHDNYTNSDDIFIPIVNSNKIEDGVGYIPSLLYFNLFHKSAMNDDSSPSIHIHPISDATQTEADSSTASQNNKPLFAIEAHVALVHSPHYKAGDSFDHALASHFKVPRVLTVGDVFYVHHHWQENSDARKEFSSSDDQGQRNVVVYFQVTRLVCENREAKSCFIGMEHSSLYQRGSVHSYVPAVQRTQFCDSRPSYWEQTSPAGLNSCTEALENVVKPYLNTREGHSLPPCGILLTGPSGAGKRTVAITTSKRLNLHLLEVNCFDLIGESVAATEARLKNTFQRAIFCSPCILLLGNIHALGKDKEGNDDEPRIAATMLTCIASLQEDSDWPVVVIATSSSPNDITSDMFSCFLHEVRLEAPTESERCDMLCGLATMASVGNDVSFEQLAKRTAGLVLSDFVALFSNASSAAAKRLLDGCPEKLKVTTETSGQIWFPWKLEQELSAMGVKICKQDFEDSLEILQSSLSDAIGAPKIPSVKWEDVGGLSEVKAEILDTVQLPLQHPELFAAGLRRSGVLLYGPPGTGKTLLAKAVATECSLNFLSVKGPELINMYVGQSEQNVREVFTRAQSARPCVIFFDELDSLAPNRGRSGDSGGVMDRVVSQLLAELDGLHKACDVFVIGATNRPDLLDPALLRPGRFDKLLYLGVSEDHGSQLNILKALTRKFSLHPDLQLENVAAVCPANLTGADFYALCSDAMLQSVKRKIELLEQGQTDPSEDGSEIEVTETDFQRALDQLVPSVSLHELKRYKDIQKQFTMANSVASKK</sequence>
<evidence type="ECO:0000259" key="11">
    <source>
        <dbReference type="SMART" id="SM00382"/>
    </source>
</evidence>
<evidence type="ECO:0000256" key="6">
    <source>
        <dbReference type="ARBA" id="ARBA00022840"/>
    </source>
</evidence>
<evidence type="ECO:0000256" key="3">
    <source>
        <dbReference type="ARBA" id="ARBA00022593"/>
    </source>
</evidence>
<dbReference type="AlphaFoldDB" id="A0A9W9YZ19"/>
<comment type="caution">
    <text evidence="12">The sequence shown here is derived from an EMBL/GenBank/DDBJ whole genome shotgun (WGS) entry which is preliminary data.</text>
</comment>
<dbReference type="Gene3D" id="1.10.8.60">
    <property type="match status" value="2"/>
</dbReference>
<gene>
    <name evidence="12" type="primary">PEX6</name>
    <name evidence="12" type="ORF">OS493_030772</name>
</gene>
<dbReference type="GO" id="GO:0016558">
    <property type="term" value="P:protein import into peroxisome matrix"/>
    <property type="evidence" value="ECO:0007669"/>
    <property type="project" value="TreeGrafter"/>
</dbReference>
<evidence type="ECO:0000313" key="12">
    <source>
        <dbReference type="EMBL" id="KAJ7370658.1"/>
    </source>
</evidence>
<dbReference type="CDD" id="cd19481">
    <property type="entry name" value="RecA-like_protease"/>
    <property type="match status" value="1"/>
</dbReference>
<keyword evidence="7" id="KW-0472">Membrane</keyword>
<keyword evidence="3" id="KW-0962">Peroxisome biogenesis</keyword>
<dbReference type="InterPro" id="IPR050168">
    <property type="entry name" value="AAA_ATPase_domain"/>
</dbReference>
<dbReference type="SUPFAM" id="SSF52540">
    <property type="entry name" value="P-loop containing nucleoside triphosphate hydrolases"/>
    <property type="match status" value="2"/>
</dbReference>
<comment type="similarity">
    <text evidence="2">Belongs to the AAA ATPase family.</text>
</comment>
<dbReference type="FunFam" id="3.40.50.300:FF:000988">
    <property type="entry name" value="peroxisome biogenesis factor 6"/>
    <property type="match status" value="1"/>
</dbReference>
<dbReference type="InterPro" id="IPR003593">
    <property type="entry name" value="AAA+_ATPase"/>
</dbReference>
<dbReference type="Gene3D" id="3.40.50.300">
    <property type="entry name" value="P-loop containing nucleotide triphosphate hydrolases"/>
    <property type="match status" value="2"/>
</dbReference>
<evidence type="ECO:0000256" key="1">
    <source>
        <dbReference type="ARBA" id="ARBA00004370"/>
    </source>
</evidence>
<comment type="subcellular location">
    <subcellularLocation>
        <location evidence="1">Membrane</location>
    </subcellularLocation>
</comment>
<evidence type="ECO:0000256" key="4">
    <source>
        <dbReference type="ARBA" id="ARBA00022741"/>
    </source>
</evidence>
<evidence type="ECO:0000256" key="2">
    <source>
        <dbReference type="ARBA" id="ARBA00006914"/>
    </source>
</evidence>
<dbReference type="SMART" id="SM00382">
    <property type="entry name" value="AAA"/>
    <property type="match status" value="2"/>
</dbReference>
<feature type="domain" description="AAA+ ATPase" evidence="11">
    <location>
        <begin position="587"/>
        <end position="721"/>
    </location>
</feature>
<keyword evidence="5" id="KW-0378">Hydrolase</keyword>
<keyword evidence="4" id="KW-0547">Nucleotide-binding</keyword>
<dbReference type="EMBL" id="MU826859">
    <property type="protein sequence ID" value="KAJ7370658.1"/>
    <property type="molecule type" value="Genomic_DNA"/>
</dbReference>
<dbReference type="PANTHER" id="PTHR23077:SF9">
    <property type="entry name" value="PEROXISOMAL ATPASE PEX6"/>
    <property type="match status" value="1"/>
</dbReference>
<dbReference type="FunFam" id="1.10.8.60:FF:000039">
    <property type="entry name" value="peroxisome biogenesis factor 6"/>
    <property type="match status" value="1"/>
</dbReference>
<evidence type="ECO:0000256" key="9">
    <source>
        <dbReference type="ARBA" id="ARBA00034920"/>
    </source>
</evidence>
<dbReference type="GO" id="GO:0005524">
    <property type="term" value="F:ATP binding"/>
    <property type="evidence" value="ECO:0007669"/>
    <property type="project" value="UniProtKB-KW"/>
</dbReference>
<evidence type="ECO:0000256" key="8">
    <source>
        <dbReference type="ARBA" id="ARBA00034811"/>
    </source>
</evidence>
<dbReference type="PANTHER" id="PTHR23077">
    <property type="entry name" value="AAA-FAMILY ATPASE"/>
    <property type="match status" value="1"/>
</dbReference>
<dbReference type="GO" id="GO:0016887">
    <property type="term" value="F:ATP hydrolysis activity"/>
    <property type="evidence" value="ECO:0007669"/>
    <property type="project" value="InterPro"/>
</dbReference>